<dbReference type="PANTHER" id="PTHR43591">
    <property type="entry name" value="METHYLTRANSFERASE"/>
    <property type="match status" value="1"/>
</dbReference>
<reference evidence="2 3" key="1">
    <citation type="journal article" date="2014" name="Antonie Van Leeuwenhoek">
        <title>Hyphomonas beringensis sp. nov. and Hyphomonas chukchiensis sp. nov., isolated from surface seawater of the Bering Sea and Chukchi Sea.</title>
        <authorList>
            <person name="Li C."/>
            <person name="Lai Q."/>
            <person name="Li G."/>
            <person name="Dong C."/>
            <person name="Wang J."/>
            <person name="Liao Y."/>
            <person name="Shao Z."/>
        </authorList>
    </citation>
    <scope>NUCLEOTIDE SEQUENCE [LARGE SCALE GENOMIC DNA]</scope>
    <source>
        <strain evidence="2 3">BH-BN04-4</strain>
    </source>
</reference>
<dbReference type="EMBL" id="AWFG01000019">
    <property type="protein sequence ID" value="KCZ58791.1"/>
    <property type="molecule type" value="Genomic_DNA"/>
</dbReference>
<protein>
    <recommendedName>
        <fullName evidence="1">Methyltransferase type 11 domain-containing protein</fullName>
    </recommendedName>
</protein>
<dbReference type="OrthoDB" id="7537532at2"/>
<proteinExistence type="predicted"/>
<evidence type="ECO:0000313" key="3">
    <source>
        <dbReference type="Proteomes" id="UP000027190"/>
    </source>
</evidence>
<dbReference type="STRING" id="1280947.HY30_03375"/>
<dbReference type="RefSeq" id="WP_034738741.1">
    <property type="nucleotide sequence ID" value="NZ_AWFG01000019.1"/>
</dbReference>
<dbReference type="eggNOG" id="COG2227">
    <property type="taxonomic scope" value="Bacteria"/>
</dbReference>
<dbReference type="AlphaFoldDB" id="A0A062UIE7"/>
<dbReference type="InterPro" id="IPR027555">
    <property type="entry name" value="Mo5U34_MeTrfas-like"/>
</dbReference>
<comment type="caution">
    <text evidence="2">The sequence shown here is derived from an EMBL/GenBank/DDBJ whole genome shotgun (WGS) entry which is preliminary data.</text>
</comment>
<dbReference type="SUPFAM" id="SSF53335">
    <property type="entry name" value="S-adenosyl-L-methionine-dependent methyltransferases"/>
    <property type="match status" value="2"/>
</dbReference>
<dbReference type="PATRIC" id="fig|1280947.3.peg.1549"/>
<gene>
    <name evidence="2" type="ORF">HY30_03375</name>
</gene>
<organism evidence="2 3">
    <name type="scientific">Hyphomonas chukchiensis</name>
    <dbReference type="NCBI Taxonomy" id="1280947"/>
    <lineage>
        <taxon>Bacteria</taxon>
        <taxon>Pseudomonadati</taxon>
        <taxon>Pseudomonadota</taxon>
        <taxon>Alphaproteobacteria</taxon>
        <taxon>Hyphomonadales</taxon>
        <taxon>Hyphomonadaceae</taxon>
        <taxon>Hyphomonas</taxon>
    </lineage>
</organism>
<name>A0A062UIE7_9PROT</name>
<evidence type="ECO:0000259" key="1">
    <source>
        <dbReference type="Pfam" id="PF08241"/>
    </source>
</evidence>
<dbReference type="GO" id="GO:0008757">
    <property type="term" value="F:S-adenosylmethionine-dependent methyltransferase activity"/>
    <property type="evidence" value="ECO:0007669"/>
    <property type="project" value="InterPro"/>
</dbReference>
<dbReference type="CDD" id="cd02440">
    <property type="entry name" value="AdoMet_MTases"/>
    <property type="match status" value="1"/>
</dbReference>
<dbReference type="Gene3D" id="3.40.50.150">
    <property type="entry name" value="Vaccinia Virus protein VP39"/>
    <property type="match status" value="2"/>
</dbReference>
<feature type="domain" description="Methyltransferase type 11" evidence="1">
    <location>
        <begin position="410"/>
        <end position="490"/>
    </location>
</feature>
<dbReference type="InterPro" id="IPR029063">
    <property type="entry name" value="SAM-dependent_MTases_sf"/>
</dbReference>
<accession>A0A062UIE7</accession>
<sequence length="584" mass="65362">MGDEVKINARMRDRFTDMSRTELAELMQKESFFHDMLLDDGIRTGSWVYEDNYPANYHLWPLFDALNHIDLEGLTCLDVGTFDGMIAFIMAAKGAARVDATCQYDLDRFRQVRAYQGYKNLAYHPATDLKKISQTFKPASHDIVVMSAMLHHLTSPFDAFLEARRLLRRDGYFLVESIVMEGEQASLLLNTELEQPVYGAPTLFIPTADAVRGMLRLASFDIVSETHLLGGRIAREPNYDRMTFLARASRPSDVSDRNAKTEEIQTKSPKMGDLDFSSLEADKTKGSTIVFKGSKKRKINIWTDPISCLLQPDSRTPAGAPFDTRFAVAREKDFLRLASIHSSDAFTWDDVYLLGAMHPGETMPEGMEWSLKQLGNLYVLDYIRNLGLSKVLEVGQGFNLYFPRHLPDWCDYAGIDTAGFYNANVLALADRGRDPSAIVDGLLGQSEGLLPSGAFDACISVSVLEHVPGPDVKKVCEDMLRVLKPGGWAVHSIDTNIERIEKISKLWLGSLQAAGFEVDPTGVDERIGGQLPHPTEDTMFLEPLSIRARYTKGFRKTVWGDPEGVDRSLKHMTTMLVAARKPQS</sequence>
<dbReference type="Pfam" id="PF08241">
    <property type="entry name" value="Methyltransf_11"/>
    <property type="match status" value="1"/>
</dbReference>
<dbReference type="Proteomes" id="UP000027190">
    <property type="component" value="Unassembled WGS sequence"/>
</dbReference>
<dbReference type="Pfam" id="PF08003">
    <property type="entry name" value="Methyltransf_9"/>
    <property type="match status" value="1"/>
</dbReference>
<evidence type="ECO:0000313" key="2">
    <source>
        <dbReference type="EMBL" id="KCZ58791.1"/>
    </source>
</evidence>
<keyword evidence="3" id="KW-1185">Reference proteome</keyword>
<dbReference type="InterPro" id="IPR013216">
    <property type="entry name" value="Methyltransf_11"/>
</dbReference>